<keyword evidence="6" id="KW-0378">Hydrolase</keyword>
<dbReference type="InterPro" id="IPR002125">
    <property type="entry name" value="CMP_dCMP_dom"/>
</dbReference>
<evidence type="ECO:0000256" key="3">
    <source>
        <dbReference type="ARBA" id="ARBA00011738"/>
    </source>
</evidence>
<dbReference type="SUPFAM" id="SSF53927">
    <property type="entry name" value="Cytidine deaminase-like"/>
    <property type="match status" value="1"/>
</dbReference>
<keyword evidence="4" id="KW-0963">Cytoplasm</keyword>
<dbReference type="PANTHER" id="PTHR11079">
    <property type="entry name" value="CYTOSINE DEAMINASE FAMILY MEMBER"/>
    <property type="match status" value="1"/>
</dbReference>
<dbReference type="Proteomes" id="UP000222106">
    <property type="component" value="Unassembled WGS sequence"/>
</dbReference>
<feature type="domain" description="CMP/dCMP-type deaminase" evidence="9">
    <location>
        <begin position="11"/>
        <end position="128"/>
    </location>
</feature>
<dbReference type="GO" id="GO:0055086">
    <property type="term" value="P:nucleobase-containing small molecule metabolic process"/>
    <property type="evidence" value="ECO:0007669"/>
    <property type="project" value="UniProtKB-ARBA"/>
</dbReference>
<comment type="pathway">
    <text evidence="8">Pyrimidine metabolism.</text>
</comment>
<dbReference type="GO" id="GO:0005737">
    <property type="term" value="C:cytoplasm"/>
    <property type="evidence" value="ECO:0007669"/>
    <property type="project" value="UniProtKB-SubCell"/>
</dbReference>
<evidence type="ECO:0000256" key="7">
    <source>
        <dbReference type="ARBA" id="ARBA00022833"/>
    </source>
</evidence>
<dbReference type="PROSITE" id="PS51747">
    <property type="entry name" value="CYT_DCMP_DEAMINASES_2"/>
    <property type="match status" value="1"/>
</dbReference>
<dbReference type="AlphaFoldDB" id="A0A2A9EKT3"/>
<protein>
    <submittedName>
        <fullName evidence="10">Cytosine deaminase</fullName>
    </submittedName>
</protein>
<evidence type="ECO:0000313" key="11">
    <source>
        <dbReference type="Proteomes" id="UP000222106"/>
    </source>
</evidence>
<keyword evidence="5" id="KW-0479">Metal-binding</keyword>
<dbReference type="EMBL" id="PDJI01000004">
    <property type="protein sequence ID" value="PFG39403.1"/>
    <property type="molecule type" value="Genomic_DNA"/>
</dbReference>
<dbReference type="CDD" id="cd01285">
    <property type="entry name" value="nucleoside_deaminase"/>
    <property type="match status" value="1"/>
</dbReference>
<evidence type="ECO:0000256" key="2">
    <source>
        <dbReference type="ARBA" id="ARBA00004496"/>
    </source>
</evidence>
<name>A0A2A9EKT3_9MICO</name>
<dbReference type="PANTHER" id="PTHR11079:SF190">
    <property type="entry name" value="CYTOSINE DEAMINASE"/>
    <property type="match status" value="1"/>
</dbReference>
<dbReference type="InterPro" id="IPR016193">
    <property type="entry name" value="Cytidine_deaminase-like"/>
</dbReference>
<evidence type="ECO:0000256" key="6">
    <source>
        <dbReference type="ARBA" id="ARBA00022801"/>
    </source>
</evidence>
<evidence type="ECO:0000256" key="8">
    <source>
        <dbReference type="ARBA" id="ARBA00060693"/>
    </source>
</evidence>
<evidence type="ECO:0000256" key="1">
    <source>
        <dbReference type="ARBA" id="ARBA00001947"/>
    </source>
</evidence>
<dbReference type="Gene3D" id="3.40.140.10">
    <property type="entry name" value="Cytidine Deaminase, domain 2"/>
    <property type="match status" value="1"/>
</dbReference>
<comment type="cofactor">
    <cofactor evidence="1">
        <name>Zn(2+)</name>
        <dbReference type="ChEBI" id="CHEBI:29105"/>
    </cofactor>
</comment>
<evidence type="ECO:0000256" key="4">
    <source>
        <dbReference type="ARBA" id="ARBA00022490"/>
    </source>
</evidence>
<dbReference type="GO" id="GO:0008835">
    <property type="term" value="F:diaminohydroxyphosphoribosylaminopyrimidine deaminase activity"/>
    <property type="evidence" value="ECO:0007669"/>
    <property type="project" value="TreeGrafter"/>
</dbReference>
<evidence type="ECO:0000259" key="9">
    <source>
        <dbReference type="PROSITE" id="PS51747"/>
    </source>
</evidence>
<keyword evidence="11" id="KW-1185">Reference proteome</keyword>
<dbReference type="GO" id="GO:0046872">
    <property type="term" value="F:metal ion binding"/>
    <property type="evidence" value="ECO:0007669"/>
    <property type="project" value="UniProtKB-KW"/>
</dbReference>
<evidence type="ECO:0000256" key="5">
    <source>
        <dbReference type="ARBA" id="ARBA00022723"/>
    </source>
</evidence>
<proteinExistence type="predicted"/>
<sequence length="158" mass="16563">MTAMATDDGVRTDRGALAVALAEARAGRAEGGIPIGAALVVDGEVLAVGRNRRVQDASPILHGETDCLANAGRLPASVYARATMVTTLSPCDMCTGAILLYGIPRVVIGENRTFLGGEELLRSRGVEVVVLDDPACVELMRDFVAAEPALWNEDIGED</sequence>
<accession>A0A2A9EKT3</accession>
<reference evidence="10 11" key="1">
    <citation type="submission" date="2017-10" db="EMBL/GenBank/DDBJ databases">
        <title>Sequencing the genomes of 1000 actinobacteria strains.</title>
        <authorList>
            <person name="Klenk H.-P."/>
        </authorList>
    </citation>
    <scope>NUCLEOTIDE SEQUENCE [LARGE SCALE GENOMIC DNA]</scope>
    <source>
        <strain evidence="10 11">DSM 21838</strain>
    </source>
</reference>
<keyword evidence="7" id="KW-0862">Zinc</keyword>
<evidence type="ECO:0000313" key="10">
    <source>
        <dbReference type="EMBL" id="PFG39403.1"/>
    </source>
</evidence>
<comment type="subcellular location">
    <subcellularLocation>
        <location evidence="2">Cytoplasm</location>
    </subcellularLocation>
</comment>
<gene>
    <name evidence="10" type="ORF">ATJ97_1909</name>
</gene>
<organism evidence="10 11">
    <name type="scientific">Georgenia soli</name>
    <dbReference type="NCBI Taxonomy" id="638953"/>
    <lineage>
        <taxon>Bacteria</taxon>
        <taxon>Bacillati</taxon>
        <taxon>Actinomycetota</taxon>
        <taxon>Actinomycetes</taxon>
        <taxon>Micrococcales</taxon>
        <taxon>Bogoriellaceae</taxon>
        <taxon>Georgenia</taxon>
    </lineage>
</organism>
<dbReference type="Pfam" id="PF00383">
    <property type="entry name" value="dCMP_cyt_deam_1"/>
    <property type="match status" value="1"/>
</dbReference>
<comment type="subunit">
    <text evidence="3">Homodimer.</text>
</comment>
<dbReference type="FunFam" id="3.40.140.10:FF:000016">
    <property type="entry name" value="Cytosine deaminase"/>
    <property type="match status" value="1"/>
</dbReference>
<comment type="caution">
    <text evidence="10">The sequence shown here is derived from an EMBL/GenBank/DDBJ whole genome shotgun (WGS) entry which is preliminary data.</text>
</comment>
<dbReference type="GO" id="GO:0072527">
    <property type="term" value="P:pyrimidine-containing compound metabolic process"/>
    <property type="evidence" value="ECO:0007669"/>
    <property type="project" value="UniProtKB-ARBA"/>
</dbReference>